<keyword evidence="6" id="KW-0812">Transmembrane</keyword>
<name>A0A6G1IR90_9PLEO</name>
<dbReference type="PANTHER" id="PTHR24305">
    <property type="entry name" value="CYTOCHROME P450"/>
    <property type="match status" value="1"/>
</dbReference>
<evidence type="ECO:0000256" key="1">
    <source>
        <dbReference type="ARBA" id="ARBA00001971"/>
    </source>
</evidence>
<dbReference type="PRINTS" id="PR00463">
    <property type="entry name" value="EP450I"/>
</dbReference>
<dbReference type="GO" id="GO:0020037">
    <property type="term" value="F:heme binding"/>
    <property type="evidence" value="ECO:0007669"/>
    <property type="project" value="InterPro"/>
</dbReference>
<dbReference type="InterPro" id="IPR002401">
    <property type="entry name" value="Cyt_P450_E_grp-I"/>
</dbReference>
<comment type="cofactor">
    <cofactor evidence="1 4">
        <name>heme</name>
        <dbReference type="ChEBI" id="CHEBI:30413"/>
    </cofactor>
</comment>
<dbReference type="Pfam" id="PF00067">
    <property type="entry name" value="p450"/>
    <property type="match status" value="1"/>
</dbReference>
<keyword evidence="8" id="KW-1185">Reference proteome</keyword>
<keyword evidence="6" id="KW-1133">Transmembrane helix</keyword>
<keyword evidence="6" id="KW-0472">Membrane</keyword>
<keyword evidence="3 4" id="KW-0408">Iron</keyword>
<proteinExistence type="inferred from homology"/>
<keyword evidence="5" id="KW-0503">Monooxygenase</keyword>
<keyword evidence="2 4" id="KW-0479">Metal-binding</keyword>
<accession>A0A6G1IR90</accession>
<dbReference type="InterPro" id="IPR036396">
    <property type="entry name" value="Cyt_P450_sf"/>
</dbReference>
<dbReference type="AlphaFoldDB" id="A0A6G1IR90"/>
<dbReference type="GO" id="GO:0016705">
    <property type="term" value="F:oxidoreductase activity, acting on paired donors, with incorporation or reduction of molecular oxygen"/>
    <property type="evidence" value="ECO:0007669"/>
    <property type="project" value="InterPro"/>
</dbReference>
<dbReference type="GO" id="GO:0004497">
    <property type="term" value="F:monooxygenase activity"/>
    <property type="evidence" value="ECO:0007669"/>
    <property type="project" value="UniProtKB-KW"/>
</dbReference>
<evidence type="ECO:0000256" key="6">
    <source>
        <dbReference type="SAM" id="Phobius"/>
    </source>
</evidence>
<dbReference type="EMBL" id="MU005596">
    <property type="protein sequence ID" value="KAF2680461.1"/>
    <property type="molecule type" value="Genomic_DNA"/>
</dbReference>
<reference evidence="7" key="1">
    <citation type="journal article" date="2020" name="Stud. Mycol.">
        <title>101 Dothideomycetes genomes: a test case for predicting lifestyles and emergence of pathogens.</title>
        <authorList>
            <person name="Haridas S."/>
            <person name="Albert R."/>
            <person name="Binder M."/>
            <person name="Bloem J."/>
            <person name="Labutti K."/>
            <person name="Salamov A."/>
            <person name="Andreopoulos B."/>
            <person name="Baker S."/>
            <person name="Barry K."/>
            <person name="Bills G."/>
            <person name="Bluhm B."/>
            <person name="Cannon C."/>
            <person name="Castanera R."/>
            <person name="Culley D."/>
            <person name="Daum C."/>
            <person name="Ezra D."/>
            <person name="Gonzalez J."/>
            <person name="Henrissat B."/>
            <person name="Kuo A."/>
            <person name="Liang C."/>
            <person name="Lipzen A."/>
            <person name="Lutzoni F."/>
            <person name="Magnuson J."/>
            <person name="Mondo S."/>
            <person name="Nolan M."/>
            <person name="Ohm R."/>
            <person name="Pangilinan J."/>
            <person name="Park H.-J."/>
            <person name="Ramirez L."/>
            <person name="Alfaro M."/>
            <person name="Sun H."/>
            <person name="Tritt A."/>
            <person name="Yoshinaga Y."/>
            <person name="Zwiers L.-H."/>
            <person name="Turgeon B."/>
            <person name="Goodwin S."/>
            <person name="Spatafora J."/>
            <person name="Crous P."/>
            <person name="Grigoriev I."/>
        </authorList>
    </citation>
    <scope>NUCLEOTIDE SEQUENCE</scope>
    <source>
        <strain evidence="7">CBS 122367</strain>
    </source>
</reference>
<dbReference type="OrthoDB" id="3945418at2759"/>
<evidence type="ECO:0000256" key="4">
    <source>
        <dbReference type="PIRSR" id="PIRSR602401-1"/>
    </source>
</evidence>
<organism evidence="7 8">
    <name type="scientific">Lentithecium fluviatile CBS 122367</name>
    <dbReference type="NCBI Taxonomy" id="1168545"/>
    <lineage>
        <taxon>Eukaryota</taxon>
        <taxon>Fungi</taxon>
        <taxon>Dikarya</taxon>
        <taxon>Ascomycota</taxon>
        <taxon>Pezizomycotina</taxon>
        <taxon>Dothideomycetes</taxon>
        <taxon>Pleosporomycetidae</taxon>
        <taxon>Pleosporales</taxon>
        <taxon>Massarineae</taxon>
        <taxon>Lentitheciaceae</taxon>
        <taxon>Lentithecium</taxon>
    </lineage>
</organism>
<dbReference type="InterPro" id="IPR001128">
    <property type="entry name" value="Cyt_P450"/>
</dbReference>
<dbReference type="Gene3D" id="1.10.630.10">
    <property type="entry name" value="Cytochrome P450"/>
    <property type="match status" value="1"/>
</dbReference>
<protein>
    <submittedName>
        <fullName evidence="7">Cytochrome P450</fullName>
    </submittedName>
</protein>
<dbReference type="Proteomes" id="UP000799291">
    <property type="component" value="Unassembled WGS sequence"/>
</dbReference>
<dbReference type="InterPro" id="IPR050121">
    <property type="entry name" value="Cytochrome_P450_monoxygenase"/>
</dbReference>
<feature type="transmembrane region" description="Helical" evidence="6">
    <location>
        <begin position="14"/>
        <end position="36"/>
    </location>
</feature>
<keyword evidence="4 5" id="KW-0349">Heme</keyword>
<dbReference type="PANTHER" id="PTHR24305:SF152">
    <property type="entry name" value="P450, PUTATIVE (EUROFUNG)-RELATED"/>
    <property type="match status" value="1"/>
</dbReference>
<keyword evidence="5" id="KW-0560">Oxidoreductase</keyword>
<evidence type="ECO:0000256" key="2">
    <source>
        <dbReference type="ARBA" id="ARBA00022723"/>
    </source>
</evidence>
<dbReference type="CDD" id="cd11062">
    <property type="entry name" value="CYP58-like"/>
    <property type="match status" value="1"/>
</dbReference>
<evidence type="ECO:0000256" key="3">
    <source>
        <dbReference type="ARBA" id="ARBA00023004"/>
    </source>
</evidence>
<feature type="binding site" description="axial binding residue" evidence="4">
    <location>
        <position position="495"/>
    </location>
    <ligand>
        <name>heme</name>
        <dbReference type="ChEBI" id="CHEBI:30413"/>
    </ligand>
    <ligandPart>
        <name>Fe</name>
        <dbReference type="ChEBI" id="CHEBI:18248"/>
    </ligandPart>
</feature>
<evidence type="ECO:0000256" key="5">
    <source>
        <dbReference type="RuleBase" id="RU000461"/>
    </source>
</evidence>
<dbReference type="PROSITE" id="PS00086">
    <property type="entry name" value="CYTOCHROME_P450"/>
    <property type="match status" value="1"/>
</dbReference>
<gene>
    <name evidence="7" type="ORF">K458DRAFT_392800</name>
</gene>
<comment type="similarity">
    <text evidence="5">Belongs to the cytochrome P450 family.</text>
</comment>
<sequence length="555" mass="63728">MDSESHHRSVLPSVAALAAVAYLLYGIGLVVYRLYLHPLAKFPGPRLAAATYWYEAYYELVKTGKFSNKISELHDQYGPIVRVTPYELHIRDSRALDTVYPAGVYLDKERWDRSFGSGGVLQTVHASVHKRRRAALNPMCHALQFNKSPGHVFADGTQNSRWNRHVVRRTGRTMQVLQECALTVSRFSKRSIMEVIHIVHQHIDEFTDRMLEYEARKEPLNVTWAFPALTGDIIMDYFFGFNYGSTKHPEFQSFHAAFKALGLAGHVAMQFPWFLPMMDYIPPGFAEWLQPALKPLLDLKRDLHNLVYRTLNGEDLKTNDAKRTIFQEILSSKLPDSEKSQKRLEEEANIVVAGGVETTAFALDIAVYHITNTPHIYQRLHADLVAAFPNRSKLDLQTLEQMPYLRACAMEALRLSYGISARNPRTHDKAIQYREWVIPARTNISMSIPDVHHDESIFPHSTKYIPERWLGDAKTPDGVSLEKFMISFGRGTRSCPGMNLAWTELHLIMGMMFRRFKFELYEPDINDVLMEHDFFVPRQRADCKGVRVIIESTVD</sequence>
<dbReference type="GO" id="GO:0005506">
    <property type="term" value="F:iron ion binding"/>
    <property type="evidence" value="ECO:0007669"/>
    <property type="project" value="InterPro"/>
</dbReference>
<dbReference type="SUPFAM" id="SSF48264">
    <property type="entry name" value="Cytochrome P450"/>
    <property type="match status" value="2"/>
</dbReference>
<evidence type="ECO:0000313" key="8">
    <source>
        <dbReference type="Proteomes" id="UP000799291"/>
    </source>
</evidence>
<dbReference type="InterPro" id="IPR017972">
    <property type="entry name" value="Cyt_P450_CS"/>
</dbReference>
<evidence type="ECO:0000313" key="7">
    <source>
        <dbReference type="EMBL" id="KAF2680461.1"/>
    </source>
</evidence>